<keyword evidence="3" id="KW-1185">Reference proteome</keyword>
<name>A0ABW1LMU5_9ACTN</name>
<protein>
    <submittedName>
        <fullName evidence="2">Helix-turn-helix domain-containing protein</fullName>
    </submittedName>
</protein>
<sequence length="87" mass="9337">MKDPLPQFAGTASCRPTAAQREELIAFVAAGYRNGLSLRELAELTDRTQTAVRRALDQAGVRRRDVGAPVVMNPVAVGQDKSAALDE</sequence>
<organism evidence="2 3">
    <name type="scientific">Nocardioides hankookensis</name>
    <dbReference type="NCBI Taxonomy" id="443157"/>
    <lineage>
        <taxon>Bacteria</taxon>
        <taxon>Bacillati</taxon>
        <taxon>Actinomycetota</taxon>
        <taxon>Actinomycetes</taxon>
        <taxon>Propionibacteriales</taxon>
        <taxon>Nocardioidaceae</taxon>
        <taxon>Nocardioides</taxon>
    </lineage>
</organism>
<dbReference type="Proteomes" id="UP001596135">
    <property type="component" value="Unassembled WGS sequence"/>
</dbReference>
<evidence type="ECO:0000313" key="2">
    <source>
        <dbReference type="EMBL" id="MFC6044754.1"/>
    </source>
</evidence>
<reference evidence="3" key="1">
    <citation type="journal article" date="2019" name="Int. J. Syst. Evol. Microbiol.">
        <title>The Global Catalogue of Microorganisms (GCM) 10K type strain sequencing project: providing services to taxonomists for standard genome sequencing and annotation.</title>
        <authorList>
            <consortium name="The Broad Institute Genomics Platform"/>
            <consortium name="The Broad Institute Genome Sequencing Center for Infectious Disease"/>
            <person name="Wu L."/>
            <person name="Ma J."/>
        </authorList>
    </citation>
    <scope>NUCLEOTIDE SEQUENCE [LARGE SCALE GENOMIC DNA]</scope>
    <source>
        <strain evidence="3">CCUG 54522</strain>
    </source>
</reference>
<comment type="caution">
    <text evidence="2">The sequence shown here is derived from an EMBL/GenBank/DDBJ whole genome shotgun (WGS) entry which is preliminary data.</text>
</comment>
<gene>
    <name evidence="2" type="ORF">ACFPYL_16815</name>
</gene>
<dbReference type="InterPro" id="IPR045745">
    <property type="entry name" value="HTH_58_Actinobacteria-type"/>
</dbReference>
<accession>A0ABW1LMU5</accession>
<dbReference type="Gene3D" id="1.10.10.60">
    <property type="entry name" value="Homeodomain-like"/>
    <property type="match status" value="1"/>
</dbReference>
<dbReference type="EMBL" id="JBHSRJ010000005">
    <property type="protein sequence ID" value="MFC6044754.1"/>
    <property type="molecule type" value="Genomic_DNA"/>
</dbReference>
<evidence type="ECO:0000313" key="3">
    <source>
        <dbReference type="Proteomes" id="UP001596135"/>
    </source>
</evidence>
<feature type="domain" description="Helix-turn-helix" evidence="1">
    <location>
        <begin position="15"/>
        <end position="68"/>
    </location>
</feature>
<dbReference type="Pfam" id="PF19575">
    <property type="entry name" value="HTH_58"/>
    <property type="match status" value="1"/>
</dbReference>
<dbReference type="RefSeq" id="WP_379156676.1">
    <property type="nucleotide sequence ID" value="NZ_JBHSRJ010000005.1"/>
</dbReference>
<proteinExistence type="predicted"/>
<evidence type="ECO:0000259" key="1">
    <source>
        <dbReference type="Pfam" id="PF19575"/>
    </source>
</evidence>